<evidence type="ECO:0000313" key="2">
    <source>
        <dbReference type="Proteomes" id="UP000680714"/>
    </source>
</evidence>
<keyword evidence="2" id="KW-1185">Reference proteome</keyword>
<dbReference type="SUPFAM" id="SSF53756">
    <property type="entry name" value="UDP-Glycosyltransferase/glycogen phosphorylase"/>
    <property type="match status" value="1"/>
</dbReference>
<dbReference type="Proteomes" id="UP000680714">
    <property type="component" value="Unassembled WGS sequence"/>
</dbReference>
<dbReference type="InterPro" id="IPR053205">
    <property type="entry name" value="GHMP_kinase_L-arabinokinase"/>
</dbReference>
<sequence length="365" mass="40168">MVRARSPHLWLALSPHGFGHAAMTASVITEVQRRRPDLRLTIQTGVDARFLHSRYRDFKHIDHIADFGFRMVSATGIDLEASARDYAALMTRYADAVADNALMMAAERPDLVVSNVAFVPLAAAARLGIASLALSSLNWADMYRHYLGDRPEAAEVLDRLYAAYHSAEMFLHCTPGQAMSLKNLRSIGPIANVGHRQAQKLRENLGQGMDVRIGLVAFGGIDHDMHMGRWPELPGWLWLSSQDGLERPDIVPWQRGGLSFTDLIASVEVVVTKPGYGTFTEAGMVGAPVLYTARPDWPESPHLDHWLAAHTQCLMTEANSLVDGALPSLLHTLFSLPRQQVATPDGVTQAAEIILSRLPARIETT</sequence>
<dbReference type="PANTHER" id="PTHR38134">
    <property type="entry name" value="SLR1395 PROTEIN"/>
    <property type="match status" value="1"/>
</dbReference>
<protein>
    <recommendedName>
        <fullName evidence="3">Glycosyl transferase family 28 C-terminal domain-containing protein</fullName>
    </recommendedName>
</protein>
<gene>
    <name evidence="1" type="ORF">KEC16_02305</name>
</gene>
<dbReference type="PANTHER" id="PTHR38134:SF2">
    <property type="entry name" value="GALACTOKINASE"/>
    <property type="match status" value="1"/>
</dbReference>
<evidence type="ECO:0000313" key="1">
    <source>
        <dbReference type="EMBL" id="MBR9970543.1"/>
    </source>
</evidence>
<name>A0ABS5I7Y2_9PROT</name>
<proteinExistence type="predicted"/>
<dbReference type="EMBL" id="JAGTUF010000001">
    <property type="protein sequence ID" value="MBR9970543.1"/>
    <property type="molecule type" value="Genomic_DNA"/>
</dbReference>
<comment type="caution">
    <text evidence="1">The sequence shown here is derived from an EMBL/GenBank/DDBJ whole genome shotgun (WGS) entry which is preliminary data.</text>
</comment>
<evidence type="ECO:0008006" key="3">
    <source>
        <dbReference type="Google" id="ProtNLM"/>
    </source>
</evidence>
<organism evidence="1 2">
    <name type="scientific">Magnetospirillum sulfuroxidans</name>
    <dbReference type="NCBI Taxonomy" id="611300"/>
    <lineage>
        <taxon>Bacteria</taxon>
        <taxon>Pseudomonadati</taxon>
        <taxon>Pseudomonadota</taxon>
        <taxon>Alphaproteobacteria</taxon>
        <taxon>Rhodospirillales</taxon>
        <taxon>Rhodospirillaceae</taxon>
        <taxon>Magnetospirillum</taxon>
    </lineage>
</organism>
<accession>A0ABS5I7Y2</accession>
<dbReference type="Gene3D" id="3.40.50.2000">
    <property type="entry name" value="Glycogen Phosphorylase B"/>
    <property type="match status" value="1"/>
</dbReference>
<reference evidence="1 2" key="1">
    <citation type="submission" date="2021-04" db="EMBL/GenBank/DDBJ databases">
        <title>Magnetospirillum sulfuroxidans sp. nov., a facultative chemolithoautotrophic sulfur-oxidizing alphaproteobacterium isolated from freshwater sediment and proposals for Paramagetospirillum gen. nov., and Magnetospirillaceae fam. nov.</title>
        <authorList>
            <person name="Koziaeva V."/>
            <person name="Geelhoed J.S."/>
            <person name="Sorokin D.Y."/>
            <person name="Grouzdev D.S."/>
        </authorList>
    </citation>
    <scope>NUCLEOTIDE SEQUENCE [LARGE SCALE GENOMIC DNA]</scope>
    <source>
        <strain evidence="1 2">J10</strain>
    </source>
</reference>